<evidence type="ECO:0000256" key="4">
    <source>
        <dbReference type="SAM" id="MobiDB-lite"/>
    </source>
</evidence>
<dbReference type="PANTHER" id="PTHR24171">
    <property type="entry name" value="ANKYRIN REPEAT DOMAIN-CONTAINING PROTEIN 39-RELATED"/>
    <property type="match status" value="1"/>
</dbReference>
<dbReference type="SMART" id="SM00248">
    <property type="entry name" value="ANK"/>
    <property type="match status" value="4"/>
</dbReference>
<evidence type="ECO:0000256" key="2">
    <source>
        <dbReference type="ARBA" id="ARBA00023043"/>
    </source>
</evidence>
<dbReference type="InterPro" id="IPR036770">
    <property type="entry name" value="Ankyrin_rpt-contain_sf"/>
</dbReference>
<dbReference type="OrthoDB" id="10252328at2759"/>
<proteinExistence type="predicted"/>
<dbReference type="VEuPathDB" id="TrichDB:TVAGG3_0187560"/>
<dbReference type="InterPro" id="IPR002110">
    <property type="entry name" value="Ankyrin_rpt"/>
</dbReference>
<gene>
    <name evidence="5" type="ORF">TVAG_483080</name>
</gene>
<feature type="region of interest" description="Disordered" evidence="4">
    <location>
        <begin position="193"/>
        <end position="251"/>
    </location>
</feature>
<sequence>MSTELIEKAWVYSQFNNVEELAKLVPSQVSADASIKSPTNQVHTLLMIAAASGADETCQYLIEKGANVNKKNPFGYSALHWAAYCGRSECVEQLIKAGASFEDKIQEGKNALHIAAFRGHIQFIESILELGADINSVSSNGLCAMHYAIRANQHAVAKFLQQHGIEYDGLDPDRQTLEQFAEKFDRKWIKDVLQPAEKKEEEKPEEKKPEEKKPEPVKKPEEKKPENEDSDEDIVKFVEKKAKKALSPKKH</sequence>
<dbReference type="PANTHER" id="PTHR24171:SF9">
    <property type="entry name" value="ANKYRIN REPEAT DOMAIN-CONTAINING PROTEIN 39"/>
    <property type="match status" value="1"/>
</dbReference>
<feature type="repeat" description="ANK" evidence="3">
    <location>
        <begin position="74"/>
        <end position="106"/>
    </location>
</feature>
<reference evidence="5" key="1">
    <citation type="submission" date="2006-10" db="EMBL/GenBank/DDBJ databases">
        <authorList>
            <person name="Amadeo P."/>
            <person name="Zhao Q."/>
            <person name="Wortman J."/>
            <person name="Fraser-Liggett C."/>
            <person name="Carlton J."/>
        </authorList>
    </citation>
    <scope>NUCLEOTIDE SEQUENCE</scope>
    <source>
        <strain evidence="5">G3</strain>
    </source>
</reference>
<dbReference type="SMR" id="A2FAK8"/>
<evidence type="ECO:0000256" key="1">
    <source>
        <dbReference type="ARBA" id="ARBA00022737"/>
    </source>
</evidence>
<name>A2FAK8_TRIV3</name>
<dbReference type="InParanoid" id="A2FAK8"/>
<keyword evidence="2 3" id="KW-0040">ANK repeat</keyword>
<dbReference type="KEGG" id="tva:4755841"/>
<evidence type="ECO:0000256" key="3">
    <source>
        <dbReference type="PROSITE-ProRule" id="PRU00023"/>
    </source>
</evidence>
<dbReference type="RefSeq" id="XP_001310981.1">
    <property type="nucleotide sequence ID" value="XM_001310980.1"/>
</dbReference>
<dbReference type="AlphaFoldDB" id="A2FAK8"/>
<evidence type="ECO:0000313" key="6">
    <source>
        <dbReference type="Proteomes" id="UP000001542"/>
    </source>
</evidence>
<dbReference type="EMBL" id="DS113690">
    <property type="protein sequence ID" value="EAX98051.1"/>
    <property type="molecule type" value="Genomic_DNA"/>
</dbReference>
<organism evidence="5 6">
    <name type="scientific">Trichomonas vaginalis (strain ATCC PRA-98 / G3)</name>
    <dbReference type="NCBI Taxonomy" id="412133"/>
    <lineage>
        <taxon>Eukaryota</taxon>
        <taxon>Metamonada</taxon>
        <taxon>Parabasalia</taxon>
        <taxon>Trichomonadida</taxon>
        <taxon>Trichomonadidae</taxon>
        <taxon>Trichomonas</taxon>
    </lineage>
</organism>
<dbReference type="Gene3D" id="1.25.40.20">
    <property type="entry name" value="Ankyrin repeat-containing domain"/>
    <property type="match status" value="1"/>
</dbReference>
<dbReference type="VEuPathDB" id="TrichDB:TVAG_483080"/>
<dbReference type="STRING" id="5722.A2FAK8"/>
<evidence type="ECO:0000313" key="5">
    <source>
        <dbReference type="EMBL" id="EAX98051.1"/>
    </source>
</evidence>
<feature type="compositionally biased region" description="Basic residues" evidence="4">
    <location>
        <begin position="241"/>
        <end position="251"/>
    </location>
</feature>
<dbReference type="SUPFAM" id="SSF48403">
    <property type="entry name" value="Ankyrin repeat"/>
    <property type="match status" value="1"/>
</dbReference>
<dbReference type="Proteomes" id="UP000001542">
    <property type="component" value="Unassembled WGS sequence"/>
</dbReference>
<protein>
    <submittedName>
        <fullName evidence="5">Uncharacterized protein</fullName>
    </submittedName>
</protein>
<keyword evidence="1" id="KW-0677">Repeat</keyword>
<dbReference type="PROSITE" id="PS50088">
    <property type="entry name" value="ANK_REPEAT"/>
    <property type="match status" value="3"/>
</dbReference>
<reference evidence="5" key="2">
    <citation type="journal article" date="2007" name="Science">
        <title>Draft genome sequence of the sexually transmitted pathogen Trichomonas vaginalis.</title>
        <authorList>
            <person name="Carlton J.M."/>
            <person name="Hirt R.P."/>
            <person name="Silva J.C."/>
            <person name="Delcher A.L."/>
            <person name="Schatz M."/>
            <person name="Zhao Q."/>
            <person name="Wortman J.R."/>
            <person name="Bidwell S.L."/>
            <person name="Alsmark U.C.M."/>
            <person name="Besteiro S."/>
            <person name="Sicheritz-Ponten T."/>
            <person name="Noel C.J."/>
            <person name="Dacks J.B."/>
            <person name="Foster P.G."/>
            <person name="Simillion C."/>
            <person name="Van de Peer Y."/>
            <person name="Miranda-Saavedra D."/>
            <person name="Barton G.J."/>
            <person name="Westrop G.D."/>
            <person name="Mueller S."/>
            <person name="Dessi D."/>
            <person name="Fiori P.L."/>
            <person name="Ren Q."/>
            <person name="Paulsen I."/>
            <person name="Zhang H."/>
            <person name="Bastida-Corcuera F.D."/>
            <person name="Simoes-Barbosa A."/>
            <person name="Brown M.T."/>
            <person name="Hayes R.D."/>
            <person name="Mukherjee M."/>
            <person name="Okumura C.Y."/>
            <person name="Schneider R."/>
            <person name="Smith A.J."/>
            <person name="Vanacova S."/>
            <person name="Villalvazo M."/>
            <person name="Haas B.J."/>
            <person name="Pertea M."/>
            <person name="Feldblyum T.V."/>
            <person name="Utterback T.R."/>
            <person name="Shu C.L."/>
            <person name="Osoegawa K."/>
            <person name="de Jong P.J."/>
            <person name="Hrdy I."/>
            <person name="Horvathova L."/>
            <person name="Zubacova Z."/>
            <person name="Dolezal P."/>
            <person name="Malik S.B."/>
            <person name="Logsdon J.M. Jr."/>
            <person name="Henze K."/>
            <person name="Gupta A."/>
            <person name="Wang C.C."/>
            <person name="Dunne R.L."/>
            <person name="Upcroft J.A."/>
            <person name="Upcroft P."/>
            <person name="White O."/>
            <person name="Salzberg S.L."/>
            <person name="Tang P."/>
            <person name="Chiu C.-H."/>
            <person name="Lee Y.-S."/>
            <person name="Embley T.M."/>
            <person name="Coombs G.H."/>
            <person name="Mottram J.C."/>
            <person name="Tachezy J."/>
            <person name="Fraser-Liggett C.M."/>
            <person name="Johnson P.J."/>
        </authorList>
    </citation>
    <scope>NUCLEOTIDE SEQUENCE [LARGE SCALE GENOMIC DNA]</scope>
    <source>
        <strain evidence="5">G3</strain>
    </source>
</reference>
<dbReference type="Pfam" id="PF13637">
    <property type="entry name" value="Ank_4"/>
    <property type="match status" value="1"/>
</dbReference>
<feature type="repeat" description="ANK" evidence="3">
    <location>
        <begin position="107"/>
        <end position="139"/>
    </location>
</feature>
<feature type="compositionally biased region" description="Basic and acidic residues" evidence="4">
    <location>
        <begin position="193"/>
        <end position="240"/>
    </location>
</feature>
<dbReference type="eggNOG" id="KOG4177">
    <property type="taxonomic scope" value="Eukaryota"/>
</dbReference>
<feature type="repeat" description="ANK" evidence="3">
    <location>
        <begin position="41"/>
        <end position="73"/>
    </location>
</feature>
<dbReference type="Pfam" id="PF12796">
    <property type="entry name" value="Ank_2"/>
    <property type="match status" value="1"/>
</dbReference>
<keyword evidence="6" id="KW-1185">Reference proteome</keyword>
<accession>A2FAK8</accession>
<dbReference type="PROSITE" id="PS50297">
    <property type="entry name" value="ANK_REP_REGION"/>
    <property type="match status" value="3"/>
</dbReference>